<dbReference type="EMBL" id="WHLY01000002">
    <property type="protein sequence ID" value="MPR36250.1"/>
    <property type="molecule type" value="Genomic_DNA"/>
</dbReference>
<dbReference type="SUPFAM" id="SSF55961">
    <property type="entry name" value="Bet v1-like"/>
    <property type="match status" value="1"/>
</dbReference>
<evidence type="ECO:0000313" key="4">
    <source>
        <dbReference type="Proteomes" id="UP000479293"/>
    </source>
</evidence>
<protein>
    <recommendedName>
        <fullName evidence="2">Activator of Hsp90 ATPase homologue 1/2-like C-terminal domain-containing protein</fullName>
    </recommendedName>
</protein>
<proteinExistence type="inferred from homology"/>
<comment type="caution">
    <text evidence="3">The sequence shown here is derived from an EMBL/GenBank/DDBJ whole genome shotgun (WGS) entry which is preliminary data.</text>
</comment>
<dbReference type="Pfam" id="PF08327">
    <property type="entry name" value="AHSA1"/>
    <property type="match status" value="1"/>
</dbReference>
<dbReference type="Gene3D" id="3.30.530.20">
    <property type="match status" value="1"/>
</dbReference>
<evidence type="ECO:0000259" key="2">
    <source>
        <dbReference type="Pfam" id="PF08327"/>
    </source>
</evidence>
<accession>A0A7C9FF51</accession>
<name>A0A7C9FF51_9BACT</name>
<dbReference type="AlphaFoldDB" id="A0A7C9FF51"/>
<evidence type="ECO:0000256" key="1">
    <source>
        <dbReference type="ARBA" id="ARBA00006817"/>
    </source>
</evidence>
<feature type="domain" description="Activator of Hsp90 ATPase homologue 1/2-like C-terminal" evidence="2">
    <location>
        <begin position="14"/>
        <end position="147"/>
    </location>
</feature>
<reference evidence="3 4" key="1">
    <citation type="submission" date="2019-10" db="EMBL/GenBank/DDBJ databases">
        <title>Draft Genome Sequence of Cytophagaceae sp. SJW1-29.</title>
        <authorList>
            <person name="Choi A."/>
        </authorList>
    </citation>
    <scope>NUCLEOTIDE SEQUENCE [LARGE SCALE GENOMIC DNA]</scope>
    <source>
        <strain evidence="3 4">SJW1-29</strain>
    </source>
</reference>
<dbReference type="RefSeq" id="WP_152763986.1">
    <property type="nucleotide sequence ID" value="NZ_WHLY01000002.1"/>
</dbReference>
<dbReference type="Proteomes" id="UP000479293">
    <property type="component" value="Unassembled WGS sequence"/>
</dbReference>
<comment type="similarity">
    <text evidence="1">Belongs to the AHA1 family.</text>
</comment>
<dbReference type="InterPro" id="IPR013538">
    <property type="entry name" value="ASHA1/2-like_C"/>
</dbReference>
<gene>
    <name evidence="3" type="ORF">GBK04_23610</name>
</gene>
<keyword evidence="4" id="KW-1185">Reference proteome</keyword>
<evidence type="ECO:0000313" key="3">
    <source>
        <dbReference type="EMBL" id="MPR36250.1"/>
    </source>
</evidence>
<sequence length="150" mass="17053">MEKLTVENSIHIAAPAARVWDMLVKPEFTRQYMFGCAAESDWQVGSPLVWRMMHEGKEIIPVKGTLLEIEPYEVLKYTVIDPFAPYPDIPENYLHVTYTLEEDAYGTTLTVTQDGFEGAAEGEKRYQDVSNNGEGWNPILVQIKEIAEVK</sequence>
<organism evidence="3 4">
    <name type="scientific">Salmonirosea aquatica</name>
    <dbReference type="NCBI Taxonomy" id="2654236"/>
    <lineage>
        <taxon>Bacteria</taxon>
        <taxon>Pseudomonadati</taxon>
        <taxon>Bacteroidota</taxon>
        <taxon>Cytophagia</taxon>
        <taxon>Cytophagales</taxon>
        <taxon>Spirosomataceae</taxon>
        <taxon>Salmonirosea</taxon>
    </lineage>
</organism>
<dbReference type="InterPro" id="IPR023393">
    <property type="entry name" value="START-like_dom_sf"/>
</dbReference>